<comment type="subcellular location">
    <subcellularLocation>
        <location evidence="1">Cell membrane</location>
        <topology evidence="1">Multi-pass membrane protein</topology>
    </subcellularLocation>
</comment>
<dbReference type="SUPFAM" id="SSF81321">
    <property type="entry name" value="Family A G protein-coupled receptor-like"/>
    <property type="match status" value="3"/>
</dbReference>
<evidence type="ECO:0000256" key="7">
    <source>
        <dbReference type="ARBA" id="ARBA00023040"/>
    </source>
</evidence>
<dbReference type="GO" id="GO:0005886">
    <property type="term" value="C:plasma membrane"/>
    <property type="evidence" value="ECO:0007669"/>
    <property type="project" value="UniProtKB-SubCell"/>
</dbReference>
<name>A0A9N7YDE2_PLEPL</name>
<dbReference type="InterPro" id="IPR000725">
    <property type="entry name" value="Olfact_rcpt"/>
</dbReference>
<evidence type="ECO:0000256" key="12">
    <source>
        <dbReference type="ARBA" id="ARBA00023224"/>
    </source>
</evidence>
<gene>
    <name evidence="16" type="ORF">PLEPLA_LOCUS10111</name>
</gene>
<feature type="transmembrane region" description="Helical" evidence="14">
    <location>
        <begin position="587"/>
        <end position="609"/>
    </location>
</feature>
<dbReference type="PRINTS" id="PR00245">
    <property type="entry name" value="OLFACTORYR"/>
</dbReference>
<evidence type="ECO:0000256" key="10">
    <source>
        <dbReference type="ARBA" id="ARBA00023170"/>
    </source>
</evidence>
<dbReference type="SMART" id="SM01381">
    <property type="entry name" value="7TM_GPCR_Srsx"/>
    <property type="match status" value="1"/>
</dbReference>
<dbReference type="Pfam" id="PF00001">
    <property type="entry name" value="7tm_1"/>
    <property type="match status" value="1"/>
</dbReference>
<feature type="transmembrane region" description="Helical" evidence="14">
    <location>
        <begin position="532"/>
        <end position="555"/>
    </location>
</feature>
<evidence type="ECO:0000256" key="13">
    <source>
        <dbReference type="RuleBase" id="RU000688"/>
    </source>
</evidence>
<dbReference type="PRINTS" id="PR00237">
    <property type="entry name" value="GPCRRHODOPSN"/>
</dbReference>
<evidence type="ECO:0000256" key="14">
    <source>
        <dbReference type="SAM" id="Phobius"/>
    </source>
</evidence>
<evidence type="ECO:0000256" key="5">
    <source>
        <dbReference type="ARBA" id="ARBA00022725"/>
    </source>
</evidence>
<evidence type="ECO:0000256" key="6">
    <source>
        <dbReference type="ARBA" id="ARBA00022989"/>
    </source>
</evidence>
<feature type="transmembrane region" description="Helical" evidence="14">
    <location>
        <begin position="6"/>
        <end position="28"/>
    </location>
</feature>
<proteinExistence type="inferred from homology"/>
<keyword evidence="5" id="KW-0552">Olfaction</keyword>
<comment type="similarity">
    <text evidence="13">Belongs to the G-protein coupled receptor 1 family.</text>
</comment>
<feature type="domain" description="G-protein coupled receptors family 1 profile" evidence="15">
    <location>
        <begin position="1"/>
        <end position="150"/>
    </location>
</feature>
<feature type="transmembrane region" description="Helical" evidence="14">
    <location>
        <begin position="493"/>
        <end position="511"/>
    </location>
</feature>
<dbReference type="GO" id="GO:0005549">
    <property type="term" value="F:odorant binding"/>
    <property type="evidence" value="ECO:0007669"/>
    <property type="project" value="TreeGrafter"/>
</dbReference>
<dbReference type="PANTHER" id="PTHR26451:SF854">
    <property type="entry name" value="ODORANT RECEPTOR-RELATED"/>
    <property type="match status" value="1"/>
</dbReference>
<evidence type="ECO:0000259" key="15">
    <source>
        <dbReference type="PROSITE" id="PS50262"/>
    </source>
</evidence>
<dbReference type="InterPro" id="IPR000276">
    <property type="entry name" value="GPCR_Rhodpsn"/>
</dbReference>
<feature type="transmembrane region" description="Helical" evidence="14">
    <location>
        <begin position="356"/>
        <end position="375"/>
    </location>
</feature>
<dbReference type="FunFam" id="1.20.1070.10:FF:000024">
    <property type="entry name" value="Olfactory receptor"/>
    <property type="match status" value="1"/>
</dbReference>
<dbReference type="PANTHER" id="PTHR26451">
    <property type="entry name" value="G_PROTEIN_RECEP_F1_2 DOMAIN-CONTAINING PROTEIN"/>
    <property type="match status" value="1"/>
</dbReference>
<keyword evidence="10 13" id="KW-0675">Receptor</keyword>
<dbReference type="GO" id="GO:0004930">
    <property type="term" value="F:G protein-coupled receptor activity"/>
    <property type="evidence" value="ECO:0007669"/>
    <property type="project" value="UniProtKB-KW"/>
</dbReference>
<evidence type="ECO:0000256" key="1">
    <source>
        <dbReference type="ARBA" id="ARBA00004651"/>
    </source>
</evidence>
<feature type="transmembrane region" description="Helical" evidence="14">
    <location>
        <begin position="630"/>
        <end position="652"/>
    </location>
</feature>
<dbReference type="PROSITE" id="PS00237">
    <property type="entry name" value="G_PROTEIN_RECEP_F1_1"/>
    <property type="match status" value="1"/>
</dbReference>
<keyword evidence="7 13" id="KW-0297">G-protein coupled receptor</keyword>
<dbReference type="InterPro" id="IPR052921">
    <property type="entry name" value="GPCR1_Superfamily_Member"/>
</dbReference>
<keyword evidence="4 13" id="KW-0812">Transmembrane</keyword>
<evidence type="ECO:0000313" key="16">
    <source>
        <dbReference type="EMBL" id="CAB1422222.1"/>
    </source>
</evidence>
<evidence type="ECO:0000256" key="2">
    <source>
        <dbReference type="ARBA" id="ARBA00022475"/>
    </source>
</evidence>
<keyword evidence="2" id="KW-1003">Cell membrane</keyword>
<reference evidence="16" key="1">
    <citation type="submission" date="2020-03" db="EMBL/GenBank/DDBJ databases">
        <authorList>
            <person name="Weist P."/>
        </authorList>
    </citation>
    <scope>NUCLEOTIDE SEQUENCE</scope>
</reference>
<feature type="transmembrane region" description="Helical" evidence="14">
    <location>
        <begin position="40"/>
        <end position="62"/>
    </location>
</feature>
<evidence type="ECO:0000313" key="17">
    <source>
        <dbReference type="Proteomes" id="UP001153269"/>
    </source>
</evidence>
<dbReference type="PROSITE" id="PS50262">
    <property type="entry name" value="G_PROTEIN_RECEP_F1_2"/>
    <property type="match status" value="2"/>
</dbReference>
<comment type="caution">
    <text evidence="16">The sequence shown here is derived from an EMBL/GenBank/DDBJ whole genome shotgun (WGS) entry which is preliminary data.</text>
</comment>
<keyword evidence="3" id="KW-0716">Sensory transduction</keyword>
<evidence type="ECO:0000256" key="8">
    <source>
        <dbReference type="ARBA" id="ARBA00023136"/>
    </source>
</evidence>
<dbReference type="InterPro" id="IPR017452">
    <property type="entry name" value="GPCR_Rhodpsn_7TM"/>
</dbReference>
<feature type="transmembrane region" description="Helical" evidence="14">
    <location>
        <begin position="664"/>
        <end position="683"/>
    </location>
</feature>
<evidence type="ECO:0000256" key="9">
    <source>
        <dbReference type="ARBA" id="ARBA00023157"/>
    </source>
</evidence>
<sequence>MFILLFNLPITDMMGATAFFPHLVYSVVTQDRLISQPACITQAFLIHFYGTGNFLILSSMAYDRYVAICCPLRYNAVMTPQNLIKIIASIWVITFSIIVTLILLLARFKMCRTQVVDLFCNNPSLLKLVCDDIRVNNYYGLFNTLITLIAHRIESASPYMRRALGVSVVIFPPFFDPIIYGLKITELKQSIKGFLRRGGKSFIDRRGNSDDIHFQSSAIVVSKKLHKPMFILLFNLPINDMMGATAFFPHLVYSVVTQDRLISQPACITQAFLIHFYGTGNCLILSSMAYDRTHVVDLFCNNPSLLKLVCNDIRVNNYYGMATMCLIQGGALAIFNTVITLIAHRIESASPYMRRVLGVSVVIFPPFFDPIIYGLKITELKQSIKGFLRRGKKSVRMDNSSFVLLSDYNLSPEAVAPAFLFATLGYMIILFCNLILIFTIVLNKSLHQPMYLILLNLPINDLIGSTAFFSQVIKAILTNSRTIHYSTCVTQAFFIHIYAGGTVFFLSAMAYDRYIAICCPLKYNTVMTNAHIMRIITIVWLSCLLLIGVLFFLLLRLPRCRSEITQAYCDNPSLLSLVCARTTVNNIYGLCMVALSQLISLGMIVYTYLQILVACFRTKRLDTRAKAMQTCATHLIVFLLLECLGLFTIISYRIHNISPTLRRFIGVSTLIFPPTLNPIIYGLKTKEIREKVYYMTTSFFMAVWGQGVDILQTTPIPSVETNSRGDNCLPHRTPEGGPWDRKLKSLRLVVVKLVKDSSS</sequence>
<dbReference type="EMBL" id="CADEAL010000569">
    <property type="protein sequence ID" value="CAB1422222.1"/>
    <property type="molecule type" value="Genomic_DNA"/>
</dbReference>
<keyword evidence="6 14" id="KW-1133">Transmembrane helix</keyword>
<feature type="transmembrane region" description="Helical" evidence="14">
    <location>
        <begin position="414"/>
        <end position="438"/>
    </location>
</feature>
<feature type="transmembrane region" description="Helical" evidence="14">
    <location>
        <begin position="318"/>
        <end position="344"/>
    </location>
</feature>
<keyword evidence="9" id="KW-1015">Disulfide bond</keyword>
<dbReference type="Gene3D" id="1.20.1070.10">
    <property type="entry name" value="Rhodopsin 7-helix transmembrane proteins"/>
    <property type="match status" value="3"/>
</dbReference>
<accession>A0A9N7YDE2</accession>
<evidence type="ECO:0000256" key="11">
    <source>
        <dbReference type="ARBA" id="ARBA00023180"/>
    </source>
</evidence>
<dbReference type="Proteomes" id="UP001153269">
    <property type="component" value="Unassembled WGS sequence"/>
</dbReference>
<feature type="domain" description="G-protein coupled receptors family 1 profile" evidence="15">
    <location>
        <begin position="432"/>
        <end position="681"/>
    </location>
</feature>
<feature type="transmembrane region" description="Helical" evidence="14">
    <location>
        <begin position="82"/>
        <end position="106"/>
    </location>
</feature>
<dbReference type="GO" id="GO:0004984">
    <property type="term" value="F:olfactory receptor activity"/>
    <property type="evidence" value="ECO:0007669"/>
    <property type="project" value="InterPro"/>
</dbReference>
<evidence type="ECO:0000256" key="4">
    <source>
        <dbReference type="ARBA" id="ARBA00022692"/>
    </source>
</evidence>
<organism evidence="16 17">
    <name type="scientific">Pleuronectes platessa</name>
    <name type="common">European plaice</name>
    <dbReference type="NCBI Taxonomy" id="8262"/>
    <lineage>
        <taxon>Eukaryota</taxon>
        <taxon>Metazoa</taxon>
        <taxon>Chordata</taxon>
        <taxon>Craniata</taxon>
        <taxon>Vertebrata</taxon>
        <taxon>Euteleostomi</taxon>
        <taxon>Actinopterygii</taxon>
        <taxon>Neopterygii</taxon>
        <taxon>Teleostei</taxon>
        <taxon>Neoteleostei</taxon>
        <taxon>Acanthomorphata</taxon>
        <taxon>Carangaria</taxon>
        <taxon>Pleuronectiformes</taxon>
        <taxon>Pleuronectoidei</taxon>
        <taxon>Pleuronectidae</taxon>
        <taxon>Pleuronectes</taxon>
    </lineage>
</organism>
<evidence type="ECO:0000256" key="3">
    <source>
        <dbReference type="ARBA" id="ARBA00022606"/>
    </source>
</evidence>
<feature type="transmembrane region" description="Helical" evidence="14">
    <location>
        <begin position="230"/>
        <end position="253"/>
    </location>
</feature>
<protein>
    <recommendedName>
        <fullName evidence="15">G-protein coupled receptors family 1 profile domain-containing protein</fullName>
    </recommendedName>
</protein>
<dbReference type="AlphaFoldDB" id="A0A9N7YDE2"/>
<dbReference type="Pfam" id="PF13853">
    <property type="entry name" value="7tm_4"/>
    <property type="match status" value="2"/>
</dbReference>
<keyword evidence="8 14" id="KW-0472">Membrane</keyword>
<keyword evidence="11" id="KW-0325">Glycoprotein</keyword>
<keyword evidence="12 13" id="KW-0807">Transducer</keyword>
<keyword evidence="17" id="KW-1185">Reference proteome</keyword>